<reference evidence="14 15" key="1">
    <citation type="submission" date="2017-08" db="EMBL/GenBank/DDBJ databases">
        <title>Fine stratification of microbial communities through a metagenomic profile of the photic zone.</title>
        <authorList>
            <person name="Haro-Moreno J.M."/>
            <person name="Lopez-Perez M."/>
            <person name="De La Torre J."/>
            <person name="Picazo A."/>
            <person name="Camacho A."/>
            <person name="Rodriguez-Valera F."/>
        </authorList>
    </citation>
    <scope>NUCLEOTIDE SEQUENCE [LARGE SCALE GENOMIC DNA]</scope>
    <source>
        <strain evidence="14">MED-G24</strain>
    </source>
</reference>
<dbReference type="PANTHER" id="PTHR10344:SF4">
    <property type="entry name" value="UMP-CMP KINASE 2, MITOCHONDRIAL"/>
    <property type="match status" value="1"/>
</dbReference>
<name>A0A2A5WS88_9GAMM</name>
<dbReference type="InterPro" id="IPR039430">
    <property type="entry name" value="Thymidylate_kin-like_dom"/>
</dbReference>
<dbReference type="GO" id="GO:0006227">
    <property type="term" value="P:dUDP biosynthetic process"/>
    <property type="evidence" value="ECO:0007669"/>
    <property type="project" value="TreeGrafter"/>
</dbReference>
<dbReference type="Pfam" id="PF02223">
    <property type="entry name" value="Thymidylate_kin"/>
    <property type="match status" value="1"/>
</dbReference>
<dbReference type="InterPro" id="IPR018094">
    <property type="entry name" value="Thymidylate_kinase"/>
</dbReference>
<evidence type="ECO:0000256" key="8">
    <source>
        <dbReference type="ARBA" id="ARBA00022840"/>
    </source>
</evidence>
<evidence type="ECO:0000256" key="3">
    <source>
        <dbReference type="ARBA" id="ARBA00017144"/>
    </source>
</evidence>
<dbReference type="InterPro" id="IPR027417">
    <property type="entry name" value="P-loop_NTPase"/>
</dbReference>
<evidence type="ECO:0000256" key="9">
    <source>
        <dbReference type="ARBA" id="ARBA00029962"/>
    </source>
</evidence>
<feature type="domain" description="Thymidylate kinase-like" evidence="13">
    <location>
        <begin position="10"/>
        <end position="195"/>
    </location>
</feature>
<dbReference type="FunFam" id="3.40.50.300:FF:000225">
    <property type="entry name" value="Thymidylate kinase"/>
    <property type="match status" value="1"/>
</dbReference>
<evidence type="ECO:0000256" key="5">
    <source>
        <dbReference type="ARBA" id="ARBA00022727"/>
    </source>
</evidence>
<dbReference type="SUPFAM" id="SSF52540">
    <property type="entry name" value="P-loop containing nucleoside triphosphate hydrolases"/>
    <property type="match status" value="1"/>
</dbReference>
<comment type="catalytic activity">
    <reaction evidence="10 12">
        <text>dTMP + ATP = dTDP + ADP</text>
        <dbReference type="Rhea" id="RHEA:13517"/>
        <dbReference type="ChEBI" id="CHEBI:30616"/>
        <dbReference type="ChEBI" id="CHEBI:58369"/>
        <dbReference type="ChEBI" id="CHEBI:63528"/>
        <dbReference type="ChEBI" id="CHEBI:456216"/>
        <dbReference type="EC" id="2.7.4.9"/>
    </reaction>
</comment>
<accession>A0A2A5WS88</accession>
<dbReference type="AlphaFoldDB" id="A0A2A5WS88"/>
<dbReference type="PANTHER" id="PTHR10344">
    <property type="entry name" value="THYMIDYLATE KINASE"/>
    <property type="match status" value="1"/>
</dbReference>
<feature type="binding site" evidence="12">
    <location>
        <begin position="12"/>
        <end position="19"/>
    </location>
    <ligand>
        <name>ATP</name>
        <dbReference type="ChEBI" id="CHEBI:30616"/>
    </ligand>
</feature>
<evidence type="ECO:0000256" key="12">
    <source>
        <dbReference type="HAMAP-Rule" id="MF_00165"/>
    </source>
</evidence>
<dbReference type="Proteomes" id="UP000219327">
    <property type="component" value="Unassembled WGS sequence"/>
</dbReference>
<dbReference type="InterPro" id="IPR018095">
    <property type="entry name" value="Thymidylate_kin_CS"/>
</dbReference>
<dbReference type="HAMAP" id="MF_00165">
    <property type="entry name" value="Thymidylate_kinase"/>
    <property type="match status" value="1"/>
</dbReference>
<dbReference type="GO" id="GO:0004798">
    <property type="term" value="F:dTMP kinase activity"/>
    <property type="evidence" value="ECO:0007669"/>
    <property type="project" value="UniProtKB-UniRule"/>
</dbReference>
<keyword evidence="6 12" id="KW-0547">Nucleotide-binding</keyword>
<evidence type="ECO:0000256" key="1">
    <source>
        <dbReference type="ARBA" id="ARBA00009776"/>
    </source>
</evidence>
<dbReference type="GO" id="GO:0006235">
    <property type="term" value="P:dTTP biosynthetic process"/>
    <property type="evidence" value="ECO:0007669"/>
    <property type="project" value="UniProtKB-UniRule"/>
</dbReference>
<dbReference type="CDD" id="cd01672">
    <property type="entry name" value="TMPK"/>
    <property type="match status" value="1"/>
</dbReference>
<evidence type="ECO:0000313" key="15">
    <source>
        <dbReference type="Proteomes" id="UP000219327"/>
    </source>
</evidence>
<evidence type="ECO:0000313" key="14">
    <source>
        <dbReference type="EMBL" id="PDH39097.1"/>
    </source>
</evidence>
<keyword evidence="4 12" id="KW-0808">Transferase</keyword>
<dbReference type="EMBL" id="NTKD01000029">
    <property type="protein sequence ID" value="PDH39097.1"/>
    <property type="molecule type" value="Genomic_DNA"/>
</dbReference>
<organism evidence="14 15">
    <name type="scientific">OM182 bacterium MED-G24</name>
    <dbReference type="NCBI Taxonomy" id="1986255"/>
    <lineage>
        <taxon>Bacteria</taxon>
        <taxon>Pseudomonadati</taxon>
        <taxon>Pseudomonadota</taxon>
        <taxon>Gammaproteobacteria</taxon>
        <taxon>OMG group</taxon>
        <taxon>OM182 clade</taxon>
    </lineage>
</organism>
<dbReference type="NCBIfam" id="TIGR00041">
    <property type="entry name" value="DTMP_kinase"/>
    <property type="match status" value="1"/>
</dbReference>
<dbReference type="EC" id="2.7.4.9" evidence="2 12"/>
<keyword evidence="8 12" id="KW-0067">ATP-binding</keyword>
<sequence length="210" mass="23090">MKQSGRLITIEGAEGVGKSTCVSVVEQWLREHGLRYVSTREPGGTSLGEQLRTLLLDPESGTIDPVAELLMMFAARAQHISEIIKPALARGQWVVCDRFTDSTYAYQGGGRGLSELIIGQTEDLALQGFAPDLTLVLDLPVEDGLARVASRGDKDRFEREQMDFFERIRQTFLERAATGVHYRVIDASGDEAAVANLVRQTMDSFIAEGT</sequence>
<dbReference type="PROSITE" id="PS01331">
    <property type="entry name" value="THYMIDYLATE_KINASE"/>
    <property type="match status" value="1"/>
</dbReference>
<evidence type="ECO:0000259" key="13">
    <source>
        <dbReference type="Pfam" id="PF02223"/>
    </source>
</evidence>
<evidence type="ECO:0000256" key="11">
    <source>
        <dbReference type="ARBA" id="ARBA00057735"/>
    </source>
</evidence>
<keyword evidence="7 12" id="KW-0418">Kinase</keyword>
<comment type="caution">
    <text evidence="14">The sequence shown here is derived from an EMBL/GenBank/DDBJ whole genome shotgun (WGS) entry which is preliminary data.</text>
</comment>
<proteinExistence type="inferred from homology"/>
<dbReference type="Gene3D" id="3.40.50.300">
    <property type="entry name" value="P-loop containing nucleotide triphosphate hydrolases"/>
    <property type="match status" value="1"/>
</dbReference>
<dbReference type="GO" id="GO:0005524">
    <property type="term" value="F:ATP binding"/>
    <property type="evidence" value="ECO:0007669"/>
    <property type="project" value="UniProtKB-UniRule"/>
</dbReference>
<evidence type="ECO:0000256" key="2">
    <source>
        <dbReference type="ARBA" id="ARBA00012980"/>
    </source>
</evidence>
<evidence type="ECO:0000256" key="6">
    <source>
        <dbReference type="ARBA" id="ARBA00022741"/>
    </source>
</evidence>
<comment type="function">
    <text evidence="11 12">Phosphorylation of dTMP to form dTDP in both de novo and salvage pathways of dTTP synthesis.</text>
</comment>
<evidence type="ECO:0000256" key="4">
    <source>
        <dbReference type="ARBA" id="ARBA00022679"/>
    </source>
</evidence>
<evidence type="ECO:0000256" key="7">
    <source>
        <dbReference type="ARBA" id="ARBA00022777"/>
    </source>
</evidence>
<dbReference type="GO" id="GO:0005829">
    <property type="term" value="C:cytosol"/>
    <property type="evidence" value="ECO:0007669"/>
    <property type="project" value="TreeGrafter"/>
</dbReference>
<comment type="similarity">
    <text evidence="1 12">Belongs to the thymidylate kinase family.</text>
</comment>
<dbReference type="GO" id="GO:0006233">
    <property type="term" value="P:dTDP biosynthetic process"/>
    <property type="evidence" value="ECO:0007669"/>
    <property type="project" value="InterPro"/>
</dbReference>
<gene>
    <name evidence="12" type="primary">tmk</name>
    <name evidence="14" type="ORF">CNE99_06190</name>
</gene>
<keyword evidence="5 12" id="KW-0545">Nucleotide biosynthesis</keyword>
<evidence type="ECO:0000256" key="10">
    <source>
        <dbReference type="ARBA" id="ARBA00048743"/>
    </source>
</evidence>
<protein>
    <recommendedName>
        <fullName evidence="3 12">Thymidylate kinase</fullName>
        <ecNumber evidence="2 12">2.7.4.9</ecNumber>
    </recommendedName>
    <alternativeName>
        <fullName evidence="9 12">dTMP kinase</fullName>
    </alternativeName>
</protein>